<reference evidence="1" key="1">
    <citation type="submission" date="2019-03" db="EMBL/GenBank/DDBJ databases">
        <title>Lake Tanganyika Metagenome-Assembled Genomes (MAGs).</title>
        <authorList>
            <person name="Tran P."/>
        </authorList>
    </citation>
    <scope>NUCLEOTIDE SEQUENCE</scope>
    <source>
        <strain evidence="1">K_DeepCast_150m_m2_040</strain>
    </source>
</reference>
<sequence length="117" mass="12579">MQLLENMCDTMPDSLYWAGKLGAGRVRMSTQPYGIEGAEPPSSPRSVPAVIIRGVLYLPSSTSPSTNSLLDAAGRKALDLRPGVNDVSRLAPGVYFVREQPGHSYHAQTVRGVVLVK</sequence>
<dbReference type="Proteomes" id="UP000779900">
    <property type="component" value="Unassembled WGS sequence"/>
</dbReference>
<evidence type="ECO:0000313" key="1">
    <source>
        <dbReference type="EMBL" id="MBM3331424.1"/>
    </source>
</evidence>
<proteinExistence type="predicted"/>
<dbReference type="EMBL" id="VGIR01000029">
    <property type="protein sequence ID" value="MBM3331424.1"/>
    <property type="molecule type" value="Genomic_DNA"/>
</dbReference>
<name>A0A938BT54_UNCW3</name>
<evidence type="ECO:0000313" key="2">
    <source>
        <dbReference type="Proteomes" id="UP000779900"/>
    </source>
</evidence>
<comment type="caution">
    <text evidence="1">The sequence shown here is derived from an EMBL/GenBank/DDBJ whole genome shotgun (WGS) entry which is preliminary data.</text>
</comment>
<accession>A0A938BT54</accession>
<dbReference type="AlphaFoldDB" id="A0A938BT54"/>
<organism evidence="1 2">
    <name type="scientific">candidate division WOR-3 bacterium</name>
    <dbReference type="NCBI Taxonomy" id="2052148"/>
    <lineage>
        <taxon>Bacteria</taxon>
        <taxon>Bacteria division WOR-3</taxon>
    </lineage>
</organism>
<gene>
    <name evidence="1" type="ORF">FJY68_06165</name>
</gene>
<protein>
    <submittedName>
        <fullName evidence="1">Uncharacterized protein</fullName>
    </submittedName>
</protein>